<dbReference type="SUPFAM" id="SSF50156">
    <property type="entry name" value="PDZ domain-like"/>
    <property type="match status" value="1"/>
</dbReference>
<dbReference type="AlphaFoldDB" id="A0A1B7LC34"/>
<dbReference type="InterPro" id="IPR036034">
    <property type="entry name" value="PDZ_sf"/>
</dbReference>
<keyword evidence="4" id="KW-1185">Reference proteome</keyword>
<dbReference type="SMART" id="SM00228">
    <property type="entry name" value="PDZ"/>
    <property type="match status" value="1"/>
</dbReference>
<dbReference type="InterPro" id="IPR001478">
    <property type="entry name" value="PDZ"/>
</dbReference>
<gene>
    <name evidence="3" type="ORF">A6M21_00930</name>
</gene>
<feature type="transmembrane region" description="Helical" evidence="1">
    <location>
        <begin position="60"/>
        <end position="82"/>
    </location>
</feature>
<proteinExistence type="predicted"/>
<name>A0A1B7LC34_9FIRM</name>
<feature type="transmembrane region" description="Helical" evidence="1">
    <location>
        <begin position="7"/>
        <end position="33"/>
    </location>
</feature>
<keyword evidence="1" id="KW-0472">Membrane</keyword>
<protein>
    <submittedName>
        <fullName evidence="3">Signal protein PDZ</fullName>
    </submittedName>
</protein>
<feature type="transmembrane region" description="Helical" evidence="1">
    <location>
        <begin position="245"/>
        <end position="261"/>
    </location>
</feature>
<dbReference type="Pfam" id="PF17820">
    <property type="entry name" value="PDZ_6"/>
    <property type="match status" value="1"/>
</dbReference>
<sequence length="413" mass="44601">MFPFNQVVPLIFSSLARALLDPLFWVVVLLVALQYRRMAAVKESFFGLPPGGVWRDTLSAAAYGVLGGLAGSFLMVLIGVTLSGSGLIYLWPVAILLMLINARFLCFAYAGGILALSKVLFGLPDINIAQVLALVAILHMVESMLILVSGHLGAVPAYYKEPGGRVVGGFALQRFWPIPIVALMVVGQTAVQQGVNMPAWWPLLKPAVPGNPANLIYSLIPVVAGLGYGDLAVSRRPGQKSRLSALFLGLYSLTLILLAVAAQSSKIITLLAALFSPLGHELVIHIGKKVEFRGRPVFTPDPRGLRVLEVLPGSPAWQAGMRSGDVLTTVNGWPVNSRQGLETALDAVPWQVEVEFLAGAAEVLRRETVRLQRWGQPFGILPVPAGDEEASMDLSTAGPLGRWWGEFWRRFRG</sequence>
<reference evidence="3 4" key="1">
    <citation type="submission" date="2016-04" db="EMBL/GenBank/DDBJ databases">
        <authorList>
            <person name="Evans L.H."/>
            <person name="Alamgir A."/>
            <person name="Owens N."/>
            <person name="Weber N.D."/>
            <person name="Virtaneva K."/>
            <person name="Barbian K."/>
            <person name="Babar A."/>
            <person name="Rosenke K."/>
        </authorList>
    </citation>
    <scope>NUCLEOTIDE SEQUENCE [LARGE SCALE GENOMIC DNA]</scope>
    <source>
        <strain evidence="3 4">LMa1</strain>
    </source>
</reference>
<dbReference type="STRING" id="1838280.A6M21_00930"/>
<keyword evidence="1" id="KW-0812">Transmembrane</keyword>
<keyword evidence="1" id="KW-1133">Transmembrane helix</keyword>
<dbReference type="PROSITE" id="PS50106">
    <property type="entry name" value="PDZ"/>
    <property type="match status" value="1"/>
</dbReference>
<dbReference type="EMBL" id="LYVF01000184">
    <property type="protein sequence ID" value="OAT80239.1"/>
    <property type="molecule type" value="Genomic_DNA"/>
</dbReference>
<comment type="caution">
    <text evidence="3">The sequence shown here is derived from an EMBL/GenBank/DDBJ whole genome shotgun (WGS) entry which is preliminary data.</text>
</comment>
<feature type="transmembrane region" description="Helical" evidence="1">
    <location>
        <begin position="128"/>
        <end position="154"/>
    </location>
</feature>
<dbReference type="InterPro" id="IPR041489">
    <property type="entry name" value="PDZ_6"/>
</dbReference>
<organism evidence="3 4">
    <name type="scientific">Desulfotomaculum copahuensis</name>
    <dbReference type="NCBI Taxonomy" id="1838280"/>
    <lineage>
        <taxon>Bacteria</taxon>
        <taxon>Bacillati</taxon>
        <taxon>Bacillota</taxon>
        <taxon>Clostridia</taxon>
        <taxon>Eubacteriales</taxon>
        <taxon>Desulfotomaculaceae</taxon>
        <taxon>Desulfotomaculum</taxon>
    </lineage>
</organism>
<feature type="transmembrane region" description="Helical" evidence="1">
    <location>
        <begin position="89"/>
        <end position="116"/>
    </location>
</feature>
<dbReference type="Proteomes" id="UP000078532">
    <property type="component" value="Unassembled WGS sequence"/>
</dbReference>
<evidence type="ECO:0000259" key="2">
    <source>
        <dbReference type="PROSITE" id="PS50106"/>
    </source>
</evidence>
<feature type="domain" description="PDZ" evidence="2">
    <location>
        <begin position="267"/>
        <end position="337"/>
    </location>
</feature>
<evidence type="ECO:0000313" key="4">
    <source>
        <dbReference type="Proteomes" id="UP000078532"/>
    </source>
</evidence>
<dbReference type="OrthoDB" id="198399at2"/>
<feature type="transmembrane region" description="Helical" evidence="1">
    <location>
        <begin position="175"/>
        <end position="195"/>
    </location>
</feature>
<dbReference type="Gene3D" id="2.30.42.10">
    <property type="match status" value="1"/>
</dbReference>
<evidence type="ECO:0000313" key="3">
    <source>
        <dbReference type="EMBL" id="OAT80239.1"/>
    </source>
</evidence>
<evidence type="ECO:0000256" key="1">
    <source>
        <dbReference type="SAM" id="Phobius"/>
    </source>
</evidence>
<accession>A0A1B7LC34</accession>